<protein>
    <submittedName>
        <fullName evidence="4">WecB/TagA/CpsF family glycosyltransferase</fullName>
    </submittedName>
</protein>
<sequence length="305" mass="35345">MADSTQFRFSSVAPDRRDQTRTGFRKSRRPQERVRLMGQTVDLVKPEEVLFHMQRWIQERRKAIIANHNLNSLYLLRKHPEMRAFYERAELVELDSTPLVHFAKLLGINSRPFHRCTYLDWRDHFWSLVNRNGWRIMYVGATQEVCDIAKARLNARYPRAVIETRNGYFDATPGSADNADVLKQIKAFQPHILFVGMGMPRQEIWITRNFEALPDCAIFSVGAAFDYEAGVQKSAPRWMGKAGVEWLYRLAADPKRLFRRYCVEPWSLLDLIYADLVAAAKRRLKAVRKGAVLPAVGSEAHPGRR</sequence>
<name>A0A975GV28_9CAUL</name>
<dbReference type="NCBIfam" id="TIGR00696">
    <property type="entry name" value="wecG_tagA_cpsF"/>
    <property type="match status" value="1"/>
</dbReference>
<gene>
    <name evidence="4" type="ORF">IFJ75_12310</name>
</gene>
<evidence type="ECO:0000256" key="1">
    <source>
        <dbReference type="ARBA" id="ARBA00022676"/>
    </source>
</evidence>
<dbReference type="Pfam" id="PF03808">
    <property type="entry name" value="Glyco_tran_WecG"/>
    <property type="match status" value="1"/>
</dbReference>
<evidence type="ECO:0000313" key="4">
    <source>
        <dbReference type="EMBL" id="QTC90069.1"/>
    </source>
</evidence>
<keyword evidence="2" id="KW-0808">Transferase</keyword>
<dbReference type="EMBL" id="CP062222">
    <property type="protein sequence ID" value="QTC90069.1"/>
    <property type="molecule type" value="Genomic_DNA"/>
</dbReference>
<evidence type="ECO:0000256" key="3">
    <source>
        <dbReference type="SAM" id="MobiDB-lite"/>
    </source>
</evidence>
<feature type="region of interest" description="Disordered" evidence="3">
    <location>
        <begin position="1"/>
        <end position="29"/>
    </location>
</feature>
<dbReference type="InterPro" id="IPR004629">
    <property type="entry name" value="WecG_TagA_CpsF"/>
</dbReference>
<dbReference type="RefSeq" id="WP_207868486.1">
    <property type="nucleotide sequence ID" value="NZ_CP062222.1"/>
</dbReference>
<dbReference type="KEGG" id="bgoe:IFJ75_12310"/>
<keyword evidence="1" id="KW-0328">Glycosyltransferase</keyword>
<dbReference type="Proteomes" id="UP000663918">
    <property type="component" value="Chromosome"/>
</dbReference>
<dbReference type="PANTHER" id="PTHR34136">
    <property type="match status" value="1"/>
</dbReference>
<evidence type="ECO:0000256" key="2">
    <source>
        <dbReference type="ARBA" id="ARBA00022679"/>
    </source>
</evidence>
<dbReference type="GO" id="GO:0016758">
    <property type="term" value="F:hexosyltransferase activity"/>
    <property type="evidence" value="ECO:0007669"/>
    <property type="project" value="TreeGrafter"/>
</dbReference>
<dbReference type="AlphaFoldDB" id="A0A975GV28"/>
<accession>A0A975GV28</accession>
<proteinExistence type="predicted"/>
<reference evidence="4" key="1">
    <citation type="submission" date="2020-09" db="EMBL/GenBank/DDBJ databases">
        <title>Brevundimonas sp. LVF2 isolated from a puddle in Goettingen, Germany.</title>
        <authorList>
            <person name="Friedrich I."/>
            <person name="Klassen A."/>
            <person name="Hannes N."/>
            <person name="Schneider D."/>
            <person name="Hertel R."/>
            <person name="Daniel R."/>
        </authorList>
    </citation>
    <scope>NUCLEOTIDE SEQUENCE</scope>
    <source>
        <strain evidence="4">LVF2</strain>
    </source>
</reference>
<dbReference type="CDD" id="cd06533">
    <property type="entry name" value="Glyco_transf_WecG_TagA"/>
    <property type="match status" value="1"/>
</dbReference>
<dbReference type="PANTHER" id="PTHR34136:SF1">
    <property type="entry name" value="UDP-N-ACETYL-D-MANNOSAMINURONIC ACID TRANSFERASE"/>
    <property type="match status" value="1"/>
</dbReference>
<keyword evidence="5" id="KW-1185">Reference proteome</keyword>
<organism evidence="4 5">
    <name type="scientific">Brevundimonas goettingensis</name>
    <dbReference type="NCBI Taxonomy" id="2774190"/>
    <lineage>
        <taxon>Bacteria</taxon>
        <taxon>Pseudomonadati</taxon>
        <taxon>Pseudomonadota</taxon>
        <taxon>Alphaproteobacteria</taxon>
        <taxon>Caulobacterales</taxon>
        <taxon>Caulobacteraceae</taxon>
        <taxon>Brevundimonas</taxon>
    </lineage>
</organism>
<evidence type="ECO:0000313" key="5">
    <source>
        <dbReference type="Proteomes" id="UP000663918"/>
    </source>
</evidence>